<dbReference type="CDD" id="cd19120">
    <property type="entry name" value="AKR_AKR3C2-3"/>
    <property type="match status" value="1"/>
</dbReference>
<dbReference type="InterPro" id="IPR020471">
    <property type="entry name" value="AKR"/>
</dbReference>
<feature type="binding site" evidence="5">
    <location>
        <position position="129"/>
    </location>
    <ligand>
        <name>substrate</name>
    </ligand>
</feature>
<dbReference type="PRINTS" id="PR00069">
    <property type="entry name" value="ALDKETRDTASE"/>
</dbReference>
<dbReference type="GO" id="GO:0016652">
    <property type="term" value="F:oxidoreductase activity, acting on NAD(P)H as acceptor"/>
    <property type="evidence" value="ECO:0007669"/>
    <property type="project" value="InterPro"/>
</dbReference>
<evidence type="ECO:0000256" key="3">
    <source>
        <dbReference type="ARBA" id="ARBA00023002"/>
    </source>
</evidence>
<name>A0A1D2VJJ0_9ASCO</name>
<dbReference type="Gene3D" id="3.20.20.100">
    <property type="entry name" value="NADP-dependent oxidoreductase domain"/>
    <property type="match status" value="1"/>
</dbReference>
<comment type="similarity">
    <text evidence="1">Belongs to the aldo/keto reductase family.</text>
</comment>
<evidence type="ECO:0000256" key="6">
    <source>
        <dbReference type="PIRSR" id="PIRSR000097-3"/>
    </source>
</evidence>
<evidence type="ECO:0000256" key="5">
    <source>
        <dbReference type="PIRSR" id="PIRSR000097-2"/>
    </source>
</evidence>
<protein>
    <submittedName>
        <fullName evidence="8">Aldo/keto reductase</fullName>
    </submittedName>
</protein>
<organism evidence="8 9">
    <name type="scientific">Ascoidea rubescens DSM 1968</name>
    <dbReference type="NCBI Taxonomy" id="1344418"/>
    <lineage>
        <taxon>Eukaryota</taxon>
        <taxon>Fungi</taxon>
        <taxon>Dikarya</taxon>
        <taxon>Ascomycota</taxon>
        <taxon>Saccharomycotina</taxon>
        <taxon>Saccharomycetes</taxon>
        <taxon>Ascoideaceae</taxon>
        <taxon>Ascoidea</taxon>
    </lineage>
</organism>
<feature type="domain" description="NADP-dependent oxidoreductase" evidence="7">
    <location>
        <begin position="50"/>
        <end position="286"/>
    </location>
</feature>
<keyword evidence="9" id="KW-1185">Reference proteome</keyword>
<proteinExistence type="inferred from homology"/>
<feature type="active site" description="Proton donor" evidence="4">
    <location>
        <position position="67"/>
    </location>
</feature>
<dbReference type="InterPro" id="IPR036812">
    <property type="entry name" value="NAD(P)_OxRdtase_dom_sf"/>
</dbReference>
<dbReference type="FunFam" id="3.20.20.100:FF:000002">
    <property type="entry name" value="2,5-diketo-D-gluconic acid reductase A"/>
    <property type="match status" value="1"/>
</dbReference>
<keyword evidence="2" id="KW-0521">NADP</keyword>
<dbReference type="Pfam" id="PF00248">
    <property type="entry name" value="Aldo_ket_red"/>
    <property type="match status" value="1"/>
</dbReference>
<evidence type="ECO:0000256" key="4">
    <source>
        <dbReference type="PIRSR" id="PIRSR000097-1"/>
    </source>
</evidence>
<dbReference type="Proteomes" id="UP000095038">
    <property type="component" value="Unassembled WGS sequence"/>
</dbReference>
<dbReference type="InterPro" id="IPR044494">
    <property type="entry name" value="AKR3C2/3"/>
</dbReference>
<dbReference type="EMBL" id="KV454478">
    <property type="protein sequence ID" value="ODV61778.1"/>
    <property type="molecule type" value="Genomic_DNA"/>
</dbReference>
<dbReference type="InParanoid" id="A0A1D2VJJ0"/>
<evidence type="ECO:0000256" key="1">
    <source>
        <dbReference type="ARBA" id="ARBA00007905"/>
    </source>
</evidence>
<dbReference type="OrthoDB" id="416253at2759"/>
<accession>A0A1D2VJJ0</accession>
<gene>
    <name evidence="8" type="ORF">ASCRUDRAFT_44746</name>
</gene>
<dbReference type="FunCoup" id="A0A1D2VJJ0">
    <property type="interactions" value="198"/>
</dbReference>
<dbReference type="AlphaFoldDB" id="A0A1D2VJJ0"/>
<dbReference type="GO" id="GO:0016616">
    <property type="term" value="F:oxidoreductase activity, acting on the CH-OH group of donors, NAD or NADP as acceptor"/>
    <property type="evidence" value="ECO:0007669"/>
    <property type="project" value="UniProtKB-ARBA"/>
</dbReference>
<evidence type="ECO:0000256" key="2">
    <source>
        <dbReference type="ARBA" id="ARBA00022857"/>
    </source>
</evidence>
<dbReference type="STRING" id="1344418.A0A1D2VJJ0"/>
<evidence type="ECO:0000313" key="9">
    <source>
        <dbReference type="Proteomes" id="UP000095038"/>
    </source>
</evidence>
<dbReference type="PANTHER" id="PTHR43827">
    <property type="entry name" value="2,5-DIKETO-D-GLUCONIC ACID REDUCTASE"/>
    <property type="match status" value="1"/>
</dbReference>
<evidence type="ECO:0000259" key="7">
    <source>
        <dbReference type="Pfam" id="PF00248"/>
    </source>
</evidence>
<dbReference type="RefSeq" id="XP_020048085.1">
    <property type="nucleotide sequence ID" value="XM_020191049.1"/>
</dbReference>
<sequence length="307" mass="35143">MKYFTLSNGVRIPAIAFGSGTKWQIIKKKGNVDPNLVDHSILLDPLIQSLISAVDLGFEHIDTAEVYTTHNEVRLAIALSKSKREDLFICDKYFSGFRDIYAVSKGPYEACTKALKELDVDYIDLYLIHSSRVIPEYCHGLTLETAWKEMEQLYIEGKVRAIGVSSWSKEHLTRIFKTAKIKPMVNQIEFHPYLQNQSPGIIAFCKENNILIEAFTPLARNHIGLAHSILTQLSEKYNKTYAQIILRWVYQQGILPITTSSKPERITQALEIFNFELTEDEILQISNAGKNETVRFFCQAEYGHYDK</sequence>
<feature type="site" description="Lowers pKa of active site Tyr" evidence="6">
    <location>
        <position position="92"/>
    </location>
</feature>
<dbReference type="PANTHER" id="PTHR43827:SF3">
    <property type="entry name" value="NADP-DEPENDENT OXIDOREDUCTASE DOMAIN-CONTAINING PROTEIN"/>
    <property type="match status" value="1"/>
</dbReference>
<dbReference type="InterPro" id="IPR023210">
    <property type="entry name" value="NADP_OxRdtase_dom"/>
</dbReference>
<reference evidence="9" key="1">
    <citation type="submission" date="2016-05" db="EMBL/GenBank/DDBJ databases">
        <title>Comparative genomics of biotechnologically important yeasts.</title>
        <authorList>
            <consortium name="DOE Joint Genome Institute"/>
            <person name="Riley R."/>
            <person name="Haridas S."/>
            <person name="Wolfe K.H."/>
            <person name="Lopes M.R."/>
            <person name="Hittinger C.T."/>
            <person name="Goker M."/>
            <person name="Salamov A."/>
            <person name="Wisecaver J."/>
            <person name="Long T.M."/>
            <person name="Aerts A.L."/>
            <person name="Barry K."/>
            <person name="Choi C."/>
            <person name="Clum A."/>
            <person name="Coughlan A.Y."/>
            <person name="Deshpande S."/>
            <person name="Douglass A.P."/>
            <person name="Hanson S.J."/>
            <person name="Klenk H.-P."/>
            <person name="Labutti K."/>
            <person name="Lapidus A."/>
            <person name="Lindquist E."/>
            <person name="Lipzen A."/>
            <person name="Meier-Kolthoff J.P."/>
            <person name="Ohm R.A."/>
            <person name="Otillar R.P."/>
            <person name="Pangilinan J."/>
            <person name="Peng Y."/>
            <person name="Rokas A."/>
            <person name="Rosa C.A."/>
            <person name="Scheuner C."/>
            <person name="Sibirny A.A."/>
            <person name="Slot J.C."/>
            <person name="Stielow J.B."/>
            <person name="Sun H."/>
            <person name="Kurtzman C.P."/>
            <person name="Blackwell M."/>
            <person name="Grigoriev I.V."/>
            <person name="Jeffries T.W."/>
        </authorList>
    </citation>
    <scope>NUCLEOTIDE SEQUENCE [LARGE SCALE GENOMIC DNA]</scope>
    <source>
        <strain evidence="9">DSM 1968</strain>
    </source>
</reference>
<keyword evidence="3" id="KW-0560">Oxidoreductase</keyword>
<dbReference type="SUPFAM" id="SSF51430">
    <property type="entry name" value="NAD(P)-linked oxidoreductase"/>
    <property type="match status" value="1"/>
</dbReference>
<dbReference type="PIRSF" id="PIRSF000097">
    <property type="entry name" value="AKR"/>
    <property type="match status" value="1"/>
</dbReference>
<dbReference type="GeneID" id="30964685"/>
<evidence type="ECO:0000313" key="8">
    <source>
        <dbReference type="EMBL" id="ODV61778.1"/>
    </source>
</evidence>